<gene>
    <name evidence="2" type="ORF">CCAM_LOCUS33922</name>
</gene>
<proteinExistence type="predicted"/>
<evidence type="ECO:0000256" key="1">
    <source>
        <dbReference type="SAM" id="Phobius"/>
    </source>
</evidence>
<name>A0A484MVC9_9ASTE</name>
<accession>A0A484MVC9</accession>
<keyword evidence="1" id="KW-0472">Membrane</keyword>
<dbReference type="AlphaFoldDB" id="A0A484MVC9"/>
<keyword evidence="3" id="KW-1185">Reference proteome</keyword>
<sequence>MLQHYEVLIQNSVMVCLETWIWISNPDLAQIPCLENLKILNLDLSQILLFIIKLNLKFMHLLRLVPYHFAEMIVVIYIFIVLDCNFMVECL</sequence>
<protein>
    <submittedName>
        <fullName evidence="2">Uncharacterized protein</fullName>
    </submittedName>
</protein>
<keyword evidence="1" id="KW-1133">Transmembrane helix</keyword>
<organism evidence="2 3">
    <name type="scientific">Cuscuta campestris</name>
    <dbReference type="NCBI Taxonomy" id="132261"/>
    <lineage>
        <taxon>Eukaryota</taxon>
        <taxon>Viridiplantae</taxon>
        <taxon>Streptophyta</taxon>
        <taxon>Embryophyta</taxon>
        <taxon>Tracheophyta</taxon>
        <taxon>Spermatophyta</taxon>
        <taxon>Magnoliopsida</taxon>
        <taxon>eudicotyledons</taxon>
        <taxon>Gunneridae</taxon>
        <taxon>Pentapetalae</taxon>
        <taxon>asterids</taxon>
        <taxon>lamiids</taxon>
        <taxon>Solanales</taxon>
        <taxon>Convolvulaceae</taxon>
        <taxon>Cuscuteae</taxon>
        <taxon>Cuscuta</taxon>
        <taxon>Cuscuta subgen. Grammica</taxon>
        <taxon>Cuscuta sect. Cleistogrammica</taxon>
    </lineage>
</organism>
<dbReference type="EMBL" id="OOIL02004481">
    <property type="protein sequence ID" value="VFQ92146.1"/>
    <property type="molecule type" value="Genomic_DNA"/>
</dbReference>
<dbReference type="Proteomes" id="UP000595140">
    <property type="component" value="Unassembled WGS sequence"/>
</dbReference>
<evidence type="ECO:0000313" key="3">
    <source>
        <dbReference type="Proteomes" id="UP000595140"/>
    </source>
</evidence>
<keyword evidence="1" id="KW-0812">Transmembrane</keyword>
<evidence type="ECO:0000313" key="2">
    <source>
        <dbReference type="EMBL" id="VFQ92146.1"/>
    </source>
</evidence>
<reference evidence="2 3" key="1">
    <citation type="submission" date="2018-04" db="EMBL/GenBank/DDBJ databases">
        <authorList>
            <person name="Vogel A."/>
        </authorList>
    </citation>
    <scope>NUCLEOTIDE SEQUENCE [LARGE SCALE GENOMIC DNA]</scope>
</reference>
<feature type="transmembrane region" description="Helical" evidence="1">
    <location>
        <begin position="68"/>
        <end position="88"/>
    </location>
</feature>